<feature type="transmembrane region" description="Helical" evidence="1">
    <location>
        <begin position="158"/>
        <end position="179"/>
    </location>
</feature>
<dbReference type="AlphaFoldDB" id="A0A1Y4SV66"/>
<feature type="transmembrane region" description="Helical" evidence="1">
    <location>
        <begin position="225"/>
        <end position="249"/>
    </location>
</feature>
<proteinExistence type="predicted"/>
<sequence>MLKLMKYEFIHSMRSFFISFCVFWGACLLLPFFTEGLIPDIPILSFMMAFGFTVLVMGISIALFVSIFTHYYHSMFKRPAYLTLTLPVSSLQLIISKLIVSFVWLILGGIALMFGVLLMGVMMSLLTHNMSIMQIFQGIPEVFKGLGQMFMNQPGESLLSLIYMIVETYALIISIYFALTLAHTALCRHHRLAVGICIWIVLGIIFSWIQFVLSGMSIASFEWYGIPITFMFIDLFFNVILTFVTVYILDYHIEIE</sequence>
<feature type="transmembrane region" description="Helical" evidence="1">
    <location>
        <begin position="105"/>
        <end position="126"/>
    </location>
</feature>
<evidence type="ECO:0000256" key="1">
    <source>
        <dbReference type="SAM" id="Phobius"/>
    </source>
</evidence>
<comment type="caution">
    <text evidence="2">The sequence shown here is derived from an EMBL/GenBank/DDBJ whole genome shotgun (WGS) entry which is preliminary data.</text>
</comment>
<dbReference type="EMBL" id="NFLJ01000040">
    <property type="protein sequence ID" value="OUQ32871.1"/>
    <property type="molecule type" value="Genomic_DNA"/>
</dbReference>
<protein>
    <submittedName>
        <fullName evidence="2">Uncharacterized protein</fullName>
    </submittedName>
</protein>
<name>A0A1Y4SV66_9FIRM</name>
<keyword evidence="3" id="KW-1185">Reference proteome</keyword>
<feature type="transmembrane region" description="Helical" evidence="1">
    <location>
        <begin position="191"/>
        <end position="213"/>
    </location>
</feature>
<reference evidence="2 3" key="1">
    <citation type="journal article" date="2018" name="BMC Genomics">
        <title>Whole genome sequencing and function prediction of 133 gut anaerobes isolated from chicken caecum in pure cultures.</title>
        <authorList>
            <person name="Medvecky M."/>
            <person name="Cejkova D."/>
            <person name="Polansky O."/>
            <person name="Karasova D."/>
            <person name="Kubasova T."/>
            <person name="Cizek A."/>
            <person name="Rychlik I."/>
        </authorList>
    </citation>
    <scope>NUCLEOTIDE SEQUENCE [LARGE SCALE GENOMIC DNA]</scope>
    <source>
        <strain evidence="2 3">An13</strain>
    </source>
</reference>
<evidence type="ECO:0000313" key="3">
    <source>
        <dbReference type="Proteomes" id="UP000195305"/>
    </source>
</evidence>
<organism evidence="2 3">
    <name type="scientific">Massilimicrobiota timonensis</name>
    <dbReference type="NCBI Taxonomy" id="1776392"/>
    <lineage>
        <taxon>Bacteria</taxon>
        <taxon>Bacillati</taxon>
        <taxon>Bacillota</taxon>
        <taxon>Erysipelotrichia</taxon>
        <taxon>Erysipelotrichales</taxon>
        <taxon>Erysipelotrichaceae</taxon>
        <taxon>Massilimicrobiota</taxon>
    </lineage>
</organism>
<dbReference type="RefSeq" id="WP_087359539.1">
    <property type="nucleotide sequence ID" value="NZ_AP031415.1"/>
</dbReference>
<keyword evidence="1" id="KW-0472">Membrane</keyword>
<dbReference type="Proteomes" id="UP000195305">
    <property type="component" value="Unassembled WGS sequence"/>
</dbReference>
<dbReference type="PROSITE" id="PS51257">
    <property type="entry name" value="PROKAR_LIPOPROTEIN"/>
    <property type="match status" value="1"/>
</dbReference>
<feature type="transmembrane region" description="Helical" evidence="1">
    <location>
        <begin position="12"/>
        <end position="34"/>
    </location>
</feature>
<keyword evidence="1" id="KW-1133">Transmembrane helix</keyword>
<accession>A0A1Y4SV66</accession>
<dbReference type="OrthoDB" id="9816138at2"/>
<keyword evidence="1" id="KW-0812">Transmembrane</keyword>
<gene>
    <name evidence="2" type="ORF">B5E75_11990</name>
</gene>
<feature type="transmembrane region" description="Helical" evidence="1">
    <location>
        <begin position="46"/>
        <end position="68"/>
    </location>
</feature>
<evidence type="ECO:0000313" key="2">
    <source>
        <dbReference type="EMBL" id="OUQ32871.1"/>
    </source>
</evidence>